<sequence length="119" mass="12992">MMRHGVGTTLQTAFAGNAYTFGVAFPPQPLRDVAGCFCRCGLGFLNTIFGPQKSLLANVGDDSGMWQAAAIDGKWAFPRSNLGLNKENITVQSLYLTGPQKWLWAPLGPTFHFTVRGWL</sequence>
<comment type="caution">
    <text evidence="1">The sequence shown here is derived from an EMBL/GenBank/DDBJ whole genome shotgun (WGS) entry which is preliminary data.</text>
</comment>
<evidence type="ECO:0000313" key="1">
    <source>
        <dbReference type="EMBL" id="KAK9207931.1"/>
    </source>
</evidence>
<dbReference type="Proteomes" id="UP001428341">
    <property type="component" value="Unassembled WGS sequence"/>
</dbReference>
<evidence type="ECO:0000313" key="2">
    <source>
        <dbReference type="Proteomes" id="UP001428341"/>
    </source>
</evidence>
<reference evidence="1 2" key="1">
    <citation type="submission" date="2024-05" db="EMBL/GenBank/DDBJ databases">
        <title>Haplotype-resolved chromosome-level genome assembly of Huyou (Citrus changshanensis).</title>
        <authorList>
            <person name="Miao C."/>
            <person name="Chen W."/>
            <person name="Wu Y."/>
            <person name="Wang L."/>
            <person name="Zhao S."/>
            <person name="Grierson D."/>
            <person name="Xu C."/>
            <person name="Chen K."/>
        </authorList>
    </citation>
    <scope>NUCLEOTIDE SEQUENCE [LARGE SCALE GENOMIC DNA]</scope>
    <source>
        <strain evidence="1">01-14</strain>
        <tissue evidence="1">Leaf</tissue>
    </source>
</reference>
<protein>
    <submittedName>
        <fullName evidence="1">Uncharacterized protein</fullName>
    </submittedName>
</protein>
<keyword evidence="2" id="KW-1185">Reference proteome</keyword>
<gene>
    <name evidence="1" type="ORF">WN944_000280</name>
</gene>
<dbReference type="EMBL" id="JBCGBO010000004">
    <property type="protein sequence ID" value="KAK9207931.1"/>
    <property type="molecule type" value="Genomic_DNA"/>
</dbReference>
<accession>A0AAP0MHK0</accession>
<organism evidence="1 2">
    <name type="scientific">Citrus x changshan-huyou</name>
    <dbReference type="NCBI Taxonomy" id="2935761"/>
    <lineage>
        <taxon>Eukaryota</taxon>
        <taxon>Viridiplantae</taxon>
        <taxon>Streptophyta</taxon>
        <taxon>Embryophyta</taxon>
        <taxon>Tracheophyta</taxon>
        <taxon>Spermatophyta</taxon>
        <taxon>Magnoliopsida</taxon>
        <taxon>eudicotyledons</taxon>
        <taxon>Gunneridae</taxon>
        <taxon>Pentapetalae</taxon>
        <taxon>rosids</taxon>
        <taxon>malvids</taxon>
        <taxon>Sapindales</taxon>
        <taxon>Rutaceae</taxon>
        <taxon>Aurantioideae</taxon>
        <taxon>Citrus</taxon>
    </lineage>
</organism>
<name>A0AAP0MHK0_9ROSI</name>
<dbReference type="AlphaFoldDB" id="A0AAP0MHK0"/>
<proteinExistence type="predicted"/>